<feature type="region of interest" description="Disordered" evidence="1">
    <location>
        <begin position="1"/>
        <end position="33"/>
    </location>
</feature>
<feature type="compositionally biased region" description="Polar residues" evidence="1">
    <location>
        <begin position="1"/>
        <end position="19"/>
    </location>
</feature>
<dbReference type="InterPro" id="IPR019606">
    <property type="entry name" value="GerMN"/>
</dbReference>
<dbReference type="SMART" id="SM00909">
    <property type="entry name" value="Germane"/>
    <property type="match status" value="1"/>
</dbReference>
<dbReference type="Proteomes" id="UP001519343">
    <property type="component" value="Unassembled WGS sequence"/>
</dbReference>
<dbReference type="Pfam" id="PF10646">
    <property type="entry name" value="Germane"/>
    <property type="match status" value="1"/>
</dbReference>
<comment type="caution">
    <text evidence="3">The sequence shown here is derived from an EMBL/GenBank/DDBJ whole genome shotgun (WGS) entry which is preliminary data.</text>
</comment>
<organism evidence="3 4">
    <name type="scientific">Ammoniphilus resinae</name>
    <dbReference type="NCBI Taxonomy" id="861532"/>
    <lineage>
        <taxon>Bacteria</taxon>
        <taxon>Bacillati</taxon>
        <taxon>Bacillota</taxon>
        <taxon>Bacilli</taxon>
        <taxon>Bacillales</taxon>
        <taxon>Paenibacillaceae</taxon>
        <taxon>Aneurinibacillus group</taxon>
        <taxon>Ammoniphilus</taxon>
    </lineage>
</organism>
<protein>
    <recommendedName>
        <fullName evidence="2">GerMN domain-containing protein</fullName>
    </recommendedName>
</protein>
<feature type="domain" description="GerMN" evidence="2">
    <location>
        <begin position="69"/>
        <end position="153"/>
    </location>
</feature>
<gene>
    <name evidence="3" type="ORF">J2Z37_000576</name>
</gene>
<dbReference type="EMBL" id="JAGGKT010000001">
    <property type="protein sequence ID" value="MBP1930589.1"/>
    <property type="molecule type" value="Genomic_DNA"/>
</dbReference>
<name>A0ABS4GK41_9BACL</name>
<reference evidence="3 4" key="1">
    <citation type="submission" date="2021-03" db="EMBL/GenBank/DDBJ databases">
        <title>Genomic Encyclopedia of Type Strains, Phase IV (KMG-IV): sequencing the most valuable type-strain genomes for metagenomic binning, comparative biology and taxonomic classification.</title>
        <authorList>
            <person name="Goeker M."/>
        </authorList>
    </citation>
    <scope>NUCLEOTIDE SEQUENCE [LARGE SCALE GENOMIC DNA]</scope>
    <source>
        <strain evidence="3 4">DSM 24738</strain>
    </source>
</reference>
<evidence type="ECO:0000259" key="2">
    <source>
        <dbReference type="SMART" id="SM00909"/>
    </source>
</evidence>
<evidence type="ECO:0000256" key="1">
    <source>
        <dbReference type="SAM" id="MobiDB-lite"/>
    </source>
</evidence>
<dbReference type="RefSeq" id="WP_209808668.1">
    <property type="nucleotide sequence ID" value="NZ_JAGGKT010000001.1"/>
</dbReference>
<sequence>MPDKTPNQESDPVETTQPVENVKQPEPKPNTPVVKVEKADIKVYFSDLQLENLVEEEKKITWGEGTTKYGQAFLALCEPEKETTPLWKEQNLKDIQISPEGKLSVNLSLEERPNFGSTGERFMVLSLLQTMFQFEEVTSVQFLIDNQPVETILGHMDVSEPFTKEMMADL</sequence>
<accession>A0ABS4GK41</accession>
<evidence type="ECO:0000313" key="3">
    <source>
        <dbReference type="EMBL" id="MBP1930589.1"/>
    </source>
</evidence>
<evidence type="ECO:0000313" key="4">
    <source>
        <dbReference type="Proteomes" id="UP001519343"/>
    </source>
</evidence>
<proteinExistence type="predicted"/>
<keyword evidence="4" id="KW-1185">Reference proteome</keyword>